<organism evidence="2 3">
    <name type="scientific">Aspergillus sergii</name>
    <dbReference type="NCBI Taxonomy" id="1034303"/>
    <lineage>
        <taxon>Eukaryota</taxon>
        <taxon>Fungi</taxon>
        <taxon>Dikarya</taxon>
        <taxon>Ascomycota</taxon>
        <taxon>Pezizomycotina</taxon>
        <taxon>Eurotiomycetes</taxon>
        <taxon>Eurotiomycetidae</taxon>
        <taxon>Eurotiales</taxon>
        <taxon>Aspergillaceae</taxon>
        <taxon>Aspergillus</taxon>
        <taxon>Aspergillus subgen. Circumdati</taxon>
    </lineage>
</organism>
<dbReference type="Pfam" id="PF04199">
    <property type="entry name" value="Cyclase"/>
    <property type="match status" value="1"/>
</dbReference>
<dbReference type="GO" id="GO:0004061">
    <property type="term" value="F:arylformamidase activity"/>
    <property type="evidence" value="ECO:0007669"/>
    <property type="project" value="InterPro"/>
</dbReference>
<comment type="similarity">
    <text evidence="1">Belongs to the Cyclase 1 superfamily.</text>
</comment>
<evidence type="ECO:0000313" key="2">
    <source>
        <dbReference type="EMBL" id="KAE8327023.1"/>
    </source>
</evidence>
<gene>
    <name evidence="2" type="ORF">BDV39DRAFT_205434</name>
</gene>
<accession>A0A5N6X289</accession>
<evidence type="ECO:0000256" key="1">
    <source>
        <dbReference type="ARBA" id="ARBA00007865"/>
    </source>
</evidence>
<name>A0A5N6X289_9EURO</name>
<dbReference type="PANTHER" id="PTHR34861:SF11">
    <property type="entry name" value="CYCLASE"/>
    <property type="match status" value="1"/>
</dbReference>
<dbReference type="GO" id="GO:0019441">
    <property type="term" value="P:L-tryptophan catabolic process to kynurenine"/>
    <property type="evidence" value="ECO:0007669"/>
    <property type="project" value="InterPro"/>
</dbReference>
<dbReference type="Proteomes" id="UP000325945">
    <property type="component" value="Unassembled WGS sequence"/>
</dbReference>
<dbReference type="AlphaFoldDB" id="A0A5N6X289"/>
<dbReference type="SUPFAM" id="SSF102198">
    <property type="entry name" value="Putative cyclase"/>
    <property type="match status" value="1"/>
</dbReference>
<keyword evidence="3" id="KW-1185">Reference proteome</keyword>
<dbReference type="EMBL" id="ML741795">
    <property type="protein sequence ID" value="KAE8327023.1"/>
    <property type="molecule type" value="Genomic_DNA"/>
</dbReference>
<dbReference type="Gene3D" id="3.50.30.50">
    <property type="entry name" value="Putative cyclase"/>
    <property type="match status" value="1"/>
</dbReference>
<proteinExistence type="inferred from homology"/>
<dbReference type="InterPro" id="IPR037175">
    <property type="entry name" value="KFase_sf"/>
</dbReference>
<reference evidence="3" key="1">
    <citation type="submission" date="2019-04" db="EMBL/GenBank/DDBJ databases">
        <title>Friends and foes A comparative genomics studyof 23 Aspergillus species from section Flavi.</title>
        <authorList>
            <consortium name="DOE Joint Genome Institute"/>
            <person name="Kjaerbolling I."/>
            <person name="Vesth T."/>
            <person name="Frisvad J.C."/>
            <person name="Nybo J.L."/>
            <person name="Theobald S."/>
            <person name="Kildgaard S."/>
            <person name="Isbrandt T."/>
            <person name="Kuo A."/>
            <person name="Sato A."/>
            <person name="Lyhne E.K."/>
            <person name="Kogle M.E."/>
            <person name="Wiebenga A."/>
            <person name="Kun R.S."/>
            <person name="Lubbers R.J."/>
            <person name="Makela M.R."/>
            <person name="Barry K."/>
            <person name="Chovatia M."/>
            <person name="Clum A."/>
            <person name="Daum C."/>
            <person name="Haridas S."/>
            <person name="He G."/>
            <person name="LaButti K."/>
            <person name="Lipzen A."/>
            <person name="Mondo S."/>
            <person name="Riley R."/>
            <person name="Salamov A."/>
            <person name="Simmons B.A."/>
            <person name="Magnuson J.K."/>
            <person name="Henrissat B."/>
            <person name="Mortensen U.H."/>
            <person name="Larsen T.O."/>
            <person name="Devries R.P."/>
            <person name="Grigoriev I.V."/>
            <person name="Machida M."/>
            <person name="Baker S.E."/>
            <person name="Andersen M.R."/>
        </authorList>
    </citation>
    <scope>NUCLEOTIDE SEQUENCE [LARGE SCALE GENOMIC DNA]</scope>
    <source>
        <strain evidence="3">CBS 130017</strain>
    </source>
</reference>
<evidence type="ECO:0000313" key="3">
    <source>
        <dbReference type="Proteomes" id="UP000325945"/>
    </source>
</evidence>
<protein>
    <recommendedName>
        <fullName evidence="4">Cyclase-domain-containing protein</fullName>
    </recommendedName>
</protein>
<dbReference type="InterPro" id="IPR007325">
    <property type="entry name" value="KFase/CYL"/>
</dbReference>
<sequence>MAPPMSPLPSFNQLPLREGDPPHSAWGLWGDGPDSALGSLNYLTDDLVLRTIQQEIKTGERVGLNLPLDLFDPPLLGRAGFQKNIIDKSPLVVNDDVISFNTQGSSQWDSLRHFAYQQDQKFYNGTTQAEIHADCNTSVNGLQAWAPRGLAGRGVLIDYYSYALREGVDVQHFSAHPISLDNILSIAKEKNVEFRTGDVLFLRTGYVAGYKRLDQAGRKRVAGIREWCGLEQSRETTEWLWERQFAALASDSPGFEVRPPTEKAWHLHPILLAGWGTPLGELFDLDALADLCVKNGRWSFFFTSAPLNYSGAVASPPNATAIM</sequence>
<dbReference type="PANTHER" id="PTHR34861">
    <property type="match status" value="1"/>
</dbReference>
<evidence type="ECO:0008006" key="4">
    <source>
        <dbReference type="Google" id="ProtNLM"/>
    </source>
</evidence>